<evidence type="ECO:0000313" key="4">
    <source>
        <dbReference type="EMBL" id="HIU28131.1"/>
    </source>
</evidence>
<evidence type="ECO:0000256" key="2">
    <source>
        <dbReference type="ARBA" id="ARBA00023239"/>
    </source>
</evidence>
<dbReference type="AlphaFoldDB" id="A0A9D1L8T1"/>
<reference evidence="4" key="1">
    <citation type="submission" date="2020-10" db="EMBL/GenBank/DDBJ databases">
        <authorList>
            <person name="Gilroy R."/>
        </authorList>
    </citation>
    <scope>NUCLEOTIDE SEQUENCE</scope>
    <source>
        <strain evidence="4">11300</strain>
    </source>
</reference>
<dbReference type="Gene3D" id="3.40.225.10">
    <property type="entry name" value="Class II aldolase/adducin N-terminal domain"/>
    <property type="match status" value="1"/>
</dbReference>
<organism evidence="4 5">
    <name type="scientific">Candidatus Fimisoma avicola</name>
    <dbReference type="NCBI Taxonomy" id="2840826"/>
    <lineage>
        <taxon>Bacteria</taxon>
        <taxon>Bacillati</taxon>
        <taxon>Bacillota</taxon>
        <taxon>Clostridia</taxon>
        <taxon>Eubacteriales</taxon>
        <taxon>Candidatus Fimisoma</taxon>
    </lineage>
</organism>
<proteinExistence type="predicted"/>
<dbReference type="SMART" id="SM01007">
    <property type="entry name" value="Aldolase_II"/>
    <property type="match status" value="1"/>
</dbReference>
<feature type="domain" description="Class II aldolase/adducin N-terminal" evidence="3">
    <location>
        <begin position="15"/>
        <end position="190"/>
    </location>
</feature>
<dbReference type="PANTHER" id="PTHR22789">
    <property type="entry name" value="FUCULOSE PHOSPHATE ALDOLASE"/>
    <property type="match status" value="1"/>
</dbReference>
<dbReference type="GO" id="GO:0016832">
    <property type="term" value="F:aldehyde-lyase activity"/>
    <property type="evidence" value="ECO:0007669"/>
    <property type="project" value="TreeGrafter"/>
</dbReference>
<protein>
    <submittedName>
        <fullName evidence="4">Class II aldolase/adducin family protein</fullName>
    </submittedName>
</protein>
<dbReference type="InterPro" id="IPR001303">
    <property type="entry name" value="Aldolase_II/adducin_N"/>
</dbReference>
<dbReference type="InterPro" id="IPR036409">
    <property type="entry name" value="Aldolase_II/adducin_N_sf"/>
</dbReference>
<sequence>MEKKSAAADEKYLREALVRCGKALVEKGLVQGTWGNISVRLDEKYMLTTPSGLDYMRLTPDDMVKVDIDTLKYEGDKKPTSEKGLHGAIYKNREDIGAVIHTHSKYCSVFAAAGRDMPVTEEYRHVFGDVIKLASYALPGTKALMKHTASAVGDRYGAIMSNHGMITCGKDLDTAFDNCVKLEENGRKYLLEK</sequence>
<evidence type="ECO:0000256" key="1">
    <source>
        <dbReference type="ARBA" id="ARBA00022723"/>
    </source>
</evidence>
<dbReference type="EMBL" id="DVMO01000105">
    <property type="protein sequence ID" value="HIU28131.1"/>
    <property type="molecule type" value="Genomic_DNA"/>
</dbReference>
<dbReference type="GO" id="GO:0019323">
    <property type="term" value="P:pentose catabolic process"/>
    <property type="evidence" value="ECO:0007669"/>
    <property type="project" value="TreeGrafter"/>
</dbReference>
<dbReference type="GO" id="GO:0005829">
    <property type="term" value="C:cytosol"/>
    <property type="evidence" value="ECO:0007669"/>
    <property type="project" value="TreeGrafter"/>
</dbReference>
<dbReference type="Proteomes" id="UP000824091">
    <property type="component" value="Unassembled WGS sequence"/>
</dbReference>
<evidence type="ECO:0000259" key="3">
    <source>
        <dbReference type="SMART" id="SM01007"/>
    </source>
</evidence>
<dbReference type="InterPro" id="IPR050197">
    <property type="entry name" value="Aldolase_class_II_sugar_metab"/>
</dbReference>
<keyword evidence="2" id="KW-0456">Lyase</keyword>
<dbReference type="SUPFAM" id="SSF53639">
    <property type="entry name" value="AraD/HMP-PK domain-like"/>
    <property type="match status" value="1"/>
</dbReference>
<comment type="caution">
    <text evidence="4">The sequence shown here is derived from an EMBL/GenBank/DDBJ whole genome shotgun (WGS) entry which is preliminary data.</text>
</comment>
<name>A0A9D1L8T1_9FIRM</name>
<dbReference type="PANTHER" id="PTHR22789:SF0">
    <property type="entry name" value="3-OXO-TETRONATE 4-PHOSPHATE DECARBOXYLASE-RELATED"/>
    <property type="match status" value="1"/>
</dbReference>
<dbReference type="Pfam" id="PF00596">
    <property type="entry name" value="Aldolase_II"/>
    <property type="match status" value="1"/>
</dbReference>
<accession>A0A9D1L8T1</accession>
<gene>
    <name evidence="4" type="ORF">IAD16_07125</name>
</gene>
<reference evidence="4" key="2">
    <citation type="journal article" date="2021" name="PeerJ">
        <title>Extensive microbial diversity within the chicken gut microbiome revealed by metagenomics and culture.</title>
        <authorList>
            <person name="Gilroy R."/>
            <person name="Ravi A."/>
            <person name="Getino M."/>
            <person name="Pursley I."/>
            <person name="Horton D.L."/>
            <person name="Alikhan N.F."/>
            <person name="Baker D."/>
            <person name="Gharbi K."/>
            <person name="Hall N."/>
            <person name="Watson M."/>
            <person name="Adriaenssens E.M."/>
            <person name="Foster-Nyarko E."/>
            <person name="Jarju S."/>
            <person name="Secka A."/>
            <person name="Antonio M."/>
            <person name="Oren A."/>
            <person name="Chaudhuri R.R."/>
            <person name="La Ragione R."/>
            <person name="Hildebrand F."/>
            <person name="Pallen M.J."/>
        </authorList>
    </citation>
    <scope>NUCLEOTIDE SEQUENCE</scope>
    <source>
        <strain evidence="4">11300</strain>
    </source>
</reference>
<dbReference type="GO" id="GO:0046872">
    <property type="term" value="F:metal ion binding"/>
    <property type="evidence" value="ECO:0007669"/>
    <property type="project" value="UniProtKB-KW"/>
</dbReference>
<evidence type="ECO:0000313" key="5">
    <source>
        <dbReference type="Proteomes" id="UP000824091"/>
    </source>
</evidence>
<keyword evidence="1" id="KW-0479">Metal-binding</keyword>